<protein>
    <recommendedName>
        <fullName evidence="2">Type II secretion system protein H</fullName>
    </recommendedName>
    <alternativeName>
        <fullName evidence="9">General secretion pathway protein H</fullName>
    </alternativeName>
</protein>
<keyword evidence="13" id="KW-1185">Reference proteome</keyword>
<dbReference type="InterPro" id="IPR012902">
    <property type="entry name" value="N_methyl_site"/>
</dbReference>
<evidence type="ECO:0000313" key="13">
    <source>
        <dbReference type="Proteomes" id="UP001595962"/>
    </source>
</evidence>
<proteinExistence type="predicted"/>
<dbReference type="EMBL" id="JBHSGB010000001">
    <property type="protein sequence ID" value="MFC4653606.1"/>
    <property type="molecule type" value="Genomic_DNA"/>
</dbReference>
<feature type="transmembrane region" description="Helical" evidence="11">
    <location>
        <begin position="12"/>
        <end position="34"/>
    </location>
</feature>
<dbReference type="SUPFAM" id="SSF54523">
    <property type="entry name" value="Pili subunits"/>
    <property type="match status" value="1"/>
</dbReference>
<evidence type="ECO:0000256" key="9">
    <source>
        <dbReference type="ARBA" id="ARBA00030775"/>
    </source>
</evidence>
<evidence type="ECO:0000313" key="12">
    <source>
        <dbReference type="EMBL" id="MFC4653606.1"/>
    </source>
</evidence>
<dbReference type="Proteomes" id="UP001595962">
    <property type="component" value="Unassembled WGS sequence"/>
</dbReference>
<dbReference type="NCBIfam" id="TIGR01708">
    <property type="entry name" value="typeII_sec_gspH"/>
    <property type="match status" value="1"/>
</dbReference>
<keyword evidence="5" id="KW-0997">Cell inner membrane</keyword>
<sequence length="219" mass="25323">MQKPRHQGFTLIEVMLVMVLMGLLASFVVVNFVLEPREKVLRRETERLQQLVQTVSETAVMKQMDFGLALNDKGYEFLWHDGTRWQRVTEPRFMQFHAWPEQLTAELQLDGLPFAEDSIMGQEEFREQQQQWLEQLMEQEDEAEDAAGKEGKDGKTPTKKVPDAKQKPLLPQVYILSSGDLSPFLLVLSDQTDDPSWFQSLKGEYSIPLIRTEPDTVRP</sequence>
<evidence type="ECO:0000256" key="2">
    <source>
        <dbReference type="ARBA" id="ARBA00021549"/>
    </source>
</evidence>
<dbReference type="PRINTS" id="PR00885">
    <property type="entry name" value="BCTERIALGSPH"/>
</dbReference>
<evidence type="ECO:0000256" key="11">
    <source>
        <dbReference type="SAM" id="Phobius"/>
    </source>
</evidence>
<evidence type="ECO:0000256" key="1">
    <source>
        <dbReference type="ARBA" id="ARBA00004377"/>
    </source>
</evidence>
<keyword evidence="6 11" id="KW-0812">Transmembrane</keyword>
<dbReference type="NCBIfam" id="TIGR02532">
    <property type="entry name" value="IV_pilin_GFxxxE"/>
    <property type="match status" value="1"/>
</dbReference>
<keyword evidence="7 11" id="KW-1133">Transmembrane helix</keyword>
<evidence type="ECO:0000256" key="6">
    <source>
        <dbReference type="ARBA" id="ARBA00022692"/>
    </source>
</evidence>
<reference evidence="13" key="1">
    <citation type="journal article" date="2019" name="Int. J. Syst. Evol. Microbiol.">
        <title>The Global Catalogue of Microorganisms (GCM) 10K type strain sequencing project: providing services to taxonomists for standard genome sequencing and annotation.</title>
        <authorList>
            <consortium name="The Broad Institute Genomics Platform"/>
            <consortium name="The Broad Institute Genome Sequencing Center for Infectious Disease"/>
            <person name="Wu L."/>
            <person name="Ma J."/>
        </authorList>
    </citation>
    <scope>NUCLEOTIDE SEQUENCE [LARGE SCALE GENOMIC DNA]</scope>
    <source>
        <strain evidence="13">DT28</strain>
    </source>
</reference>
<evidence type="ECO:0000256" key="10">
    <source>
        <dbReference type="SAM" id="MobiDB-lite"/>
    </source>
</evidence>
<accession>A0ABV9JGE3</accession>
<dbReference type="InterPro" id="IPR002416">
    <property type="entry name" value="T2SS_protein-GspH"/>
</dbReference>
<evidence type="ECO:0000256" key="3">
    <source>
        <dbReference type="ARBA" id="ARBA00022475"/>
    </source>
</evidence>
<keyword evidence="3" id="KW-1003">Cell membrane</keyword>
<feature type="compositionally biased region" description="Basic and acidic residues" evidence="10">
    <location>
        <begin position="146"/>
        <end position="165"/>
    </location>
</feature>
<evidence type="ECO:0000256" key="4">
    <source>
        <dbReference type="ARBA" id="ARBA00022481"/>
    </source>
</evidence>
<keyword evidence="4" id="KW-0488">Methylation</keyword>
<organism evidence="12 13">
    <name type="scientific">Rheinheimera marina</name>
    <dbReference type="NCBI Taxonomy" id="1774958"/>
    <lineage>
        <taxon>Bacteria</taxon>
        <taxon>Pseudomonadati</taxon>
        <taxon>Pseudomonadota</taxon>
        <taxon>Gammaproteobacteria</taxon>
        <taxon>Chromatiales</taxon>
        <taxon>Chromatiaceae</taxon>
        <taxon>Rheinheimera</taxon>
    </lineage>
</organism>
<dbReference type="PROSITE" id="PS00409">
    <property type="entry name" value="PROKAR_NTER_METHYL"/>
    <property type="match status" value="1"/>
</dbReference>
<keyword evidence="8 11" id="KW-0472">Membrane</keyword>
<dbReference type="Gene3D" id="3.55.40.10">
    <property type="entry name" value="minor pseudopilin epsh domain"/>
    <property type="match status" value="1"/>
</dbReference>
<gene>
    <name evidence="12" type="primary">gspH</name>
    <name evidence="12" type="ORF">ACFO3I_01075</name>
</gene>
<evidence type="ECO:0000256" key="5">
    <source>
        <dbReference type="ARBA" id="ARBA00022519"/>
    </source>
</evidence>
<dbReference type="RefSeq" id="WP_377331022.1">
    <property type="nucleotide sequence ID" value="NZ_JBHSGB010000001.1"/>
</dbReference>
<evidence type="ECO:0000256" key="7">
    <source>
        <dbReference type="ARBA" id="ARBA00022989"/>
    </source>
</evidence>
<dbReference type="InterPro" id="IPR049875">
    <property type="entry name" value="TypeII_GspH"/>
</dbReference>
<dbReference type="InterPro" id="IPR045584">
    <property type="entry name" value="Pilin-like"/>
</dbReference>
<evidence type="ECO:0000256" key="8">
    <source>
        <dbReference type="ARBA" id="ARBA00023136"/>
    </source>
</evidence>
<feature type="region of interest" description="Disordered" evidence="10">
    <location>
        <begin position="139"/>
        <end position="165"/>
    </location>
</feature>
<dbReference type="Pfam" id="PF07963">
    <property type="entry name" value="N_methyl"/>
    <property type="match status" value="1"/>
</dbReference>
<name>A0ABV9JGE3_9GAMM</name>
<comment type="caution">
    <text evidence="12">The sequence shown here is derived from an EMBL/GenBank/DDBJ whole genome shotgun (WGS) entry which is preliminary data.</text>
</comment>
<comment type="subcellular location">
    <subcellularLocation>
        <location evidence="1">Cell inner membrane</location>
        <topology evidence="1">Single-pass membrane protein</topology>
    </subcellularLocation>
</comment>